<protein>
    <submittedName>
        <fullName evidence="1">Uncharacterized protein</fullName>
    </submittedName>
</protein>
<dbReference type="AlphaFoldDB" id="A0A1J1LU83"/>
<gene>
    <name evidence="1" type="ORF">PL921480273</name>
</gene>
<evidence type="ECO:0000313" key="2">
    <source>
        <dbReference type="Proteomes" id="UP000184315"/>
    </source>
</evidence>
<reference evidence="2" key="1">
    <citation type="submission" date="2015-10" db="EMBL/GenBank/DDBJ databases">
        <authorList>
            <person name="Regsiter A."/>
            <person name="william w."/>
        </authorList>
    </citation>
    <scope>NUCLEOTIDE SEQUENCE [LARGE SCALE GENOMIC DNA]</scope>
</reference>
<evidence type="ECO:0000313" key="1">
    <source>
        <dbReference type="EMBL" id="CUR36163.1"/>
    </source>
</evidence>
<proteinExistence type="predicted"/>
<accession>A0A1J1LU83</accession>
<name>A0A1J1LU83_9CYAN</name>
<dbReference type="Proteomes" id="UP000184315">
    <property type="component" value="Unassembled WGS sequence"/>
</dbReference>
<organism evidence="1 2">
    <name type="scientific">Planktothrix tepida PCC 9214</name>
    <dbReference type="NCBI Taxonomy" id="671072"/>
    <lineage>
        <taxon>Bacteria</taxon>
        <taxon>Bacillati</taxon>
        <taxon>Cyanobacteriota</taxon>
        <taxon>Cyanophyceae</taxon>
        <taxon>Oscillatoriophycideae</taxon>
        <taxon>Oscillatoriales</taxon>
        <taxon>Microcoleaceae</taxon>
        <taxon>Planktothrix</taxon>
    </lineage>
</organism>
<dbReference type="EMBL" id="CZDF01000188">
    <property type="protein sequence ID" value="CUR36163.1"/>
    <property type="molecule type" value="Genomic_DNA"/>
</dbReference>
<sequence length="44" mass="5290">MKVLFMKNVKTPSRQELRAIFNFIWLKVIFNACKQIKVSEITEF</sequence>
<dbReference type="RefSeq" id="WP_281250298.1">
    <property type="nucleotide sequence ID" value="NZ_LN889764.1"/>
</dbReference>
<keyword evidence="2" id="KW-1185">Reference proteome</keyword>